<evidence type="ECO:0000313" key="11">
    <source>
        <dbReference type="EMBL" id="KAF6455843.1"/>
    </source>
</evidence>
<evidence type="ECO:0000256" key="10">
    <source>
        <dbReference type="RuleBase" id="RU361115"/>
    </source>
</evidence>
<dbReference type="OrthoDB" id="10259681at2759"/>
<dbReference type="GO" id="GO:0009922">
    <property type="term" value="F:fatty acid elongase activity"/>
    <property type="evidence" value="ECO:0007669"/>
    <property type="project" value="UniProtKB-EC"/>
</dbReference>
<evidence type="ECO:0000256" key="4">
    <source>
        <dbReference type="ARBA" id="ARBA00022692"/>
    </source>
</evidence>
<evidence type="ECO:0000256" key="9">
    <source>
        <dbReference type="ARBA" id="ARBA00023160"/>
    </source>
</evidence>
<evidence type="ECO:0000256" key="3">
    <source>
        <dbReference type="ARBA" id="ARBA00022679"/>
    </source>
</evidence>
<feature type="transmembrane region" description="Helical" evidence="10">
    <location>
        <begin position="113"/>
        <end position="136"/>
    </location>
</feature>
<comment type="similarity">
    <text evidence="10">Belongs to the ELO family.</text>
</comment>
<keyword evidence="4 10" id="KW-0812">Transmembrane</keyword>
<dbReference type="Pfam" id="PF01151">
    <property type="entry name" value="ELO"/>
    <property type="match status" value="1"/>
</dbReference>
<dbReference type="GO" id="GO:0042761">
    <property type="term" value="P:very long-chain fatty acid biosynthetic process"/>
    <property type="evidence" value="ECO:0007669"/>
    <property type="project" value="TreeGrafter"/>
</dbReference>
<evidence type="ECO:0000256" key="8">
    <source>
        <dbReference type="ARBA" id="ARBA00023136"/>
    </source>
</evidence>
<dbReference type="KEGG" id="ray:107515586"/>
<feature type="transmembrane region" description="Helical" evidence="10">
    <location>
        <begin position="208"/>
        <end position="224"/>
    </location>
</feature>
<dbReference type="PANTHER" id="PTHR11157:SF68">
    <property type="entry name" value="ELONGATION OF VERY LONG CHAIN FATTY ACIDS PROTEIN 3"/>
    <property type="match status" value="1"/>
</dbReference>
<name>A0A7J8G741_ROUAE</name>
<proteinExistence type="inferred from homology"/>
<feature type="transmembrane region" description="Helical" evidence="10">
    <location>
        <begin position="67"/>
        <end position="93"/>
    </location>
</feature>
<feature type="transmembrane region" description="Helical" evidence="10">
    <location>
        <begin position="166"/>
        <end position="187"/>
    </location>
</feature>
<feature type="transmembrane region" description="Helical" evidence="10">
    <location>
        <begin position="33"/>
        <end position="55"/>
    </location>
</feature>
<comment type="catalytic activity">
    <reaction evidence="10">
        <text>a very-long-chain acyl-CoA + malonyl-CoA + H(+) = a very-long-chain 3-oxoacyl-CoA + CO2 + CoA</text>
        <dbReference type="Rhea" id="RHEA:32727"/>
        <dbReference type="ChEBI" id="CHEBI:15378"/>
        <dbReference type="ChEBI" id="CHEBI:16526"/>
        <dbReference type="ChEBI" id="CHEBI:57287"/>
        <dbReference type="ChEBI" id="CHEBI:57384"/>
        <dbReference type="ChEBI" id="CHEBI:90725"/>
        <dbReference type="ChEBI" id="CHEBI:90736"/>
        <dbReference type="EC" id="2.3.1.199"/>
    </reaction>
</comment>
<sequence length="270" mass="31616">MGTVMNGSDKIEYLLQPYDFEMFSDLRPYLEKYWSTSIPIALIYLLLIFVGQNYMKAQKGFNLQGPLFLWSFCLAIFSIIGAVRTCGTVGMLVHRKSLKHTLCFSNFITDPVLGFWSSVFVLSKVIELGDTAFIILRKRPLIFLHWYHHSTVLVFASFVYKTKMNTGGWFMIFNFGVHSFMYTYYALKAAKVKLPRWIPRLITTMQTLQMFIGITVITISYIWIQEPECLITKDLFFWAFLIYISYLILFFKFSYQTYIMPKVKAKTKGE</sequence>
<comment type="subcellular location">
    <subcellularLocation>
        <location evidence="1">Membrane</location>
        <topology evidence="1">Multi-pass membrane protein</topology>
    </subcellularLocation>
</comment>
<accession>A0A7J8G741</accession>
<keyword evidence="7 10" id="KW-0443">Lipid metabolism</keyword>
<gene>
    <name evidence="11" type="ORF">HJG63_004437</name>
</gene>
<dbReference type="AlphaFoldDB" id="A0A7J8G741"/>
<evidence type="ECO:0000256" key="1">
    <source>
        <dbReference type="ARBA" id="ARBA00004141"/>
    </source>
</evidence>
<keyword evidence="12" id="KW-1185">Reference proteome</keyword>
<comment type="caution">
    <text evidence="11">The sequence shown here is derived from an EMBL/GenBank/DDBJ whole genome shotgun (WGS) entry which is preliminary data.</text>
</comment>
<reference evidence="11 12" key="1">
    <citation type="journal article" date="2020" name="Nature">
        <title>Six reference-quality genomes reveal evolution of bat adaptations.</title>
        <authorList>
            <person name="Jebb D."/>
            <person name="Huang Z."/>
            <person name="Pippel M."/>
            <person name="Hughes G.M."/>
            <person name="Lavrichenko K."/>
            <person name="Devanna P."/>
            <person name="Winkler S."/>
            <person name="Jermiin L.S."/>
            <person name="Skirmuntt E.C."/>
            <person name="Katzourakis A."/>
            <person name="Burkitt-Gray L."/>
            <person name="Ray D.A."/>
            <person name="Sullivan K.A.M."/>
            <person name="Roscito J.G."/>
            <person name="Kirilenko B.M."/>
            <person name="Davalos L.M."/>
            <person name="Corthals A.P."/>
            <person name="Power M.L."/>
            <person name="Jones G."/>
            <person name="Ransome R.D."/>
            <person name="Dechmann D.K.N."/>
            <person name="Locatelli A.G."/>
            <person name="Puechmaille S.J."/>
            <person name="Fedrigo O."/>
            <person name="Jarvis E.D."/>
            <person name="Hiller M."/>
            <person name="Vernes S.C."/>
            <person name="Myers E.W."/>
            <person name="Teeling E.C."/>
        </authorList>
    </citation>
    <scope>NUCLEOTIDE SEQUENCE [LARGE SCALE GENOMIC DNA]</scope>
    <source>
        <strain evidence="11">MRouAeg1</strain>
        <tissue evidence="11">Muscle</tissue>
    </source>
</reference>
<dbReference type="GO" id="GO:0034626">
    <property type="term" value="P:fatty acid elongation, polyunsaturated fatty acid"/>
    <property type="evidence" value="ECO:0007669"/>
    <property type="project" value="TreeGrafter"/>
</dbReference>
<dbReference type="EMBL" id="JACASE010000006">
    <property type="protein sequence ID" value="KAF6455843.1"/>
    <property type="molecule type" value="Genomic_DNA"/>
</dbReference>
<dbReference type="Proteomes" id="UP000593571">
    <property type="component" value="Unassembled WGS sequence"/>
</dbReference>
<evidence type="ECO:0000256" key="2">
    <source>
        <dbReference type="ARBA" id="ARBA00022516"/>
    </source>
</evidence>
<dbReference type="GO" id="GO:0019367">
    <property type="term" value="P:fatty acid elongation, saturated fatty acid"/>
    <property type="evidence" value="ECO:0007669"/>
    <property type="project" value="TreeGrafter"/>
</dbReference>
<evidence type="ECO:0000256" key="6">
    <source>
        <dbReference type="ARBA" id="ARBA00022989"/>
    </source>
</evidence>
<protein>
    <recommendedName>
        <fullName evidence="10">Elongation of very long chain fatty acids protein</fullName>
        <ecNumber evidence="10">2.3.1.199</ecNumber>
    </recommendedName>
    <alternativeName>
        <fullName evidence="10">Very-long-chain 3-oxoacyl-CoA synthase</fullName>
    </alternativeName>
</protein>
<keyword evidence="2 10" id="KW-0444">Lipid biosynthesis</keyword>
<dbReference type="GO" id="GO:0005789">
    <property type="term" value="C:endoplasmic reticulum membrane"/>
    <property type="evidence" value="ECO:0007669"/>
    <property type="project" value="TreeGrafter"/>
</dbReference>
<feature type="transmembrane region" description="Helical" evidence="10">
    <location>
        <begin position="143"/>
        <end position="160"/>
    </location>
</feature>
<evidence type="ECO:0000256" key="5">
    <source>
        <dbReference type="ARBA" id="ARBA00022832"/>
    </source>
</evidence>
<dbReference type="GO" id="GO:0034625">
    <property type="term" value="P:fatty acid elongation, monounsaturated fatty acid"/>
    <property type="evidence" value="ECO:0007669"/>
    <property type="project" value="TreeGrafter"/>
</dbReference>
<dbReference type="EC" id="2.3.1.199" evidence="10"/>
<keyword evidence="6 10" id="KW-1133">Transmembrane helix</keyword>
<keyword evidence="3 10" id="KW-0808">Transferase</keyword>
<organism evidence="11 12">
    <name type="scientific">Rousettus aegyptiacus</name>
    <name type="common">Egyptian fruit bat</name>
    <name type="synonym">Pteropus aegyptiacus</name>
    <dbReference type="NCBI Taxonomy" id="9407"/>
    <lineage>
        <taxon>Eukaryota</taxon>
        <taxon>Metazoa</taxon>
        <taxon>Chordata</taxon>
        <taxon>Craniata</taxon>
        <taxon>Vertebrata</taxon>
        <taxon>Euteleostomi</taxon>
        <taxon>Mammalia</taxon>
        <taxon>Eutheria</taxon>
        <taxon>Laurasiatheria</taxon>
        <taxon>Chiroptera</taxon>
        <taxon>Yinpterochiroptera</taxon>
        <taxon>Pteropodoidea</taxon>
        <taxon>Pteropodidae</taxon>
        <taxon>Rousettinae</taxon>
        <taxon>Rousettus</taxon>
    </lineage>
</organism>
<dbReference type="PANTHER" id="PTHR11157">
    <property type="entry name" value="FATTY ACID ACYL TRANSFERASE-RELATED"/>
    <property type="match status" value="1"/>
</dbReference>
<dbReference type="InterPro" id="IPR002076">
    <property type="entry name" value="ELO_fam"/>
</dbReference>
<dbReference type="GO" id="GO:0030148">
    <property type="term" value="P:sphingolipid biosynthetic process"/>
    <property type="evidence" value="ECO:0007669"/>
    <property type="project" value="TreeGrafter"/>
</dbReference>
<keyword evidence="5 10" id="KW-0276">Fatty acid metabolism</keyword>
<dbReference type="PROSITE" id="PS01188">
    <property type="entry name" value="ELO"/>
    <property type="match status" value="1"/>
</dbReference>
<feature type="transmembrane region" description="Helical" evidence="10">
    <location>
        <begin position="236"/>
        <end position="255"/>
    </location>
</feature>
<dbReference type="InterPro" id="IPR030457">
    <property type="entry name" value="ELO_CS"/>
</dbReference>
<keyword evidence="8 10" id="KW-0472">Membrane</keyword>
<keyword evidence="9 10" id="KW-0275">Fatty acid biosynthesis</keyword>
<evidence type="ECO:0000256" key="7">
    <source>
        <dbReference type="ARBA" id="ARBA00023098"/>
    </source>
</evidence>
<evidence type="ECO:0000313" key="12">
    <source>
        <dbReference type="Proteomes" id="UP000593571"/>
    </source>
</evidence>